<organism evidence="2">
    <name type="scientific">Cucumis melo</name>
    <name type="common">Muskmelon</name>
    <dbReference type="NCBI Taxonomy" id="3656"/>
    <lineage>
        <taxon>Eukaryota</taxon>
        <taxon>Viridiplantae</taxon>
        <taxon>Streptophyta</taxon>
        <taxon>Embryophyta</taxon>
        <taxon>Tracheophyta</taxon>
        <taxon>Spermatophyta</taxon>
        <taxon>Magnoliopsida</taxon>
        <taxon>eudicotyledons</taxon>
        <taxon>Gunneridae</taxon>
        <taxon>Pentapetalae</taxon>
        <taxon>rosids</taxon>
        <taxon>fabids</taxon>
        <taxon>Cucurbitales</taxon>
        <taxon>Cucurbitaceae</taxon>
        <taxon>Benincaseae</taxon>
        <taxon>Cucumis</taxon>
    </lineage>
</organism>
<protein>
    <submittedName>
        <fullName evidence="2">Uncharacterized protein</fullName>
    </submittedName>
</protein>
<feature type="region of interest" description="Disordered" evidence="1">
    <location>
        <begin position="1"/>
        <end position="55"/>
    </location>
</feature>
<feature type="compositionally biased region" description="Basic residues" evidence="1">
    <location>
        <begin position="17"/>
        <end position="26"/>
    </location>
</feature>
<sequence length="55" mass="6044">MGLVGKWEATTAASSIHRLRRTKRKEAHPLVTREAHRGVNPSQLEPPPLSTISCA</sequence>
<name>A0A9I9DVV3_CUCME</name>
<reference evidence="2" key="1">
    <citation type="submission" date="2023-03" db="UniProtKB">
        <authorList>
            <consortium name="EnsemblPlants"/>
        </authorList>
    </citation>
    <scope>IDENTIFICATION</scope>
</reference>
<dbReference type="Gramene" id="MELO3C024622.2.1">
    <property type="protein sequence ID" value="MELO3C024622.2.1"/>
    <property type="gene ID" value="MELO3C024622.2"/>
</dbReference>
<proteinExistence type="predicted"/>
<evidence type="ECO:0000256" key="1">
    <source>
        <dbReference type="SAM" id="MobiDB-lite"/>
    </source>
</evidence>
<dbReference type="EnsemblPlants" id="MELO3C024622.2.1">
    <property type="protein sequence ID" value="MELO3C024622.2.1"/>
    <property type="gene ID" value="MELO3C024622.2"/>
</dbReference>
<dbReference type="AlphaFoldDB" id="A0A9I9DVV3"/>
<evidence type="ECO:0000313" key="2">
    <source>
        <dbReference type="EnsemblPlants" id="MELO3C024622.2.1"/>
    </source>
</evidence>
<feature type="compositionally biased region" description="Basic and acidic residues" evidence="1">
    <location>
        <begin position="27"/>
        <end position="37"/>
    </location>
</feature>
<accession>A0A9I9DVV3</accession>